<feature type="region of interest" description="Disordered" evidence="5">
    <location>
        <begin position="1"/>
        <end position="102"/>
    </location>
</feature>
<dbReference type="CDD" id="cd11378">
    <property type="entry name" value="DUF296"/>
    <property type="match status" value="1"/>
</dbReference>
<evidence type="ECO:0000256" key="5">
    <source>
        <dbReference type="SAM" id="MobiDB-lite"/>
    </source>
</evidence>
<protein>
    <recommendedName>
        <fullName evidence="6">PPC domain-containing protein</fullName>
    </recommendedName>
</protein>
<dbReference type="InterPro" id="IPR005175">
    <property type="entry name" value="PPC_dom"/>
</dbReference>
<dbReference type="EMBL" id="KZ663252">
    <property type="protein sequence ID" value="PPS14458.1"/>
    <property type="molecule type" value="Genomic_DNA"/>
</dbReference>
<dbReference type="GO" id="GO:0003680">
    <property type="term" value="F:minor groove of adenine-thymine-rich DNA binding"/>
    <property type="evidence" value="ECO:0007669"/>
    <property type="project" value="InterPro"/>
</dbReference>
<keyword evidence="3" id="KW-0804">Transcription</keyword>
<name>A0A2P5YFU8_GOSBA</name>
<keyword evidence="10" id="KW-1185">Reference proteome</keyword>
<dbReference type="Proteomes" id="UP000327439">
    <property type="component" value="Chromosome A13"/>
</dbReference>
<feature type="domain" description="PPC" evidence="6">
    <location>
        <begin position="103"/>
        <end position="250"/>
    </location>
</feature>
<dbReference type="Gene3D" id="3.30.1330.80">
    <property type="entry name" value="Hypothetical protein, similar to alpha- acetolactate decarboxylase, domain 2"/>
    <property type="match status" value="1"/>
</dbReference>
<evidence type="ECO:0000256" key="1">
    <source>
        <dbReference type="ARBA" id="ARBA00023015"/>
    </source>
</evidence>
<evidence type="ECO:0000313" key="8">
    <source>
        <dbReference type="EMBL" id="PPS14458.1"/>
    </source>
</evidence>
<reference evidence="8 9" key="1">
    <citation type="submission" date="2015-01" db="EMBL/GenBank/DDBJ databases">
        <title>Genome of allotetraploid Gossypium barbadense reveals genomic plasticity and fiber elongation in cotton evolution.</title>
        <authorList>
            <person name="Chen X."/>
            <person name="Liu X."/>
            <person name="Zhao B."/>
            <person name="Zheng H."/>
            <person name="Hu Y."/>
            <person name="Lu G."/>
            <person name="Yang C."/>
            <person name="Chen J."/>
            <person name="Shan C."/>
            <person name="Zhang L."/>
            <person name="Zhou Y."/>
            <person name="Wang L."/>
            <person name="Guo W."/>
            <person name="Bai Y."/>
            <person name="Ruan J."/>
            <person name="Shangguan X."/>
            <person name="Mao Y."/>
            <person name="Jiang J."/>
            <person name="Zhu Y."/>
            <person name="Lei J."/>
            <person name="Kang H."/>
            <person name="Chen S."/>
            <person name="He X."/>
            <person name="Wang R."/>
            <person name="Wang Y."/>
            <person name="Chen J."/>
            <person name="Wang L."/>
            <person name="Yu S."/>
            <person name="Wang B."/>
            <person name="Wei J."/>
            <person name="Song S."/>
            <person name="Lu X."/>
            <person name="Gao Z."/>
            <person name="Gu W."/>
            <person name="Deng X."/>
            <person name="Ma D."/>
            <person name="Wang S."/>
            <person name="Liang W."/>
            <person name="Fang L."/>
            <person name="Cai C."/>
            <person name="Zhu X."/>
            <person name="Zhou B."/>
            <person name="Zhang Y."/>
            <person name="Chen Z."/>
            <person name="Xu S."/>
            <person name="Zhu R."/>
            <person name="Wang S."/>
            <person name="Zhang T."/>
            <person name="Zhao G."/>
        </authorList>
    </citation>
    <scope>NUCLEOTIDE SEQUENCE [LARGE SCALE GENOMIC DNA]</scope>
    <source>
        <strain evidence="9">cv. Xinhai21</strain>
        <tissue evidence="8">Leaf</tissue>
    </source>
</reference>
<keyword evidence="4" id="KW-0539">Nucleus</keyword>
<dbReference type="SUPFAM" id="SSF117856">
    <property type="entry name" value="AF0104/ALDC/Ptd012-like"/>
    <property type="match status" value="1"/>
</dbReference>
<dbReference type="OrthoDB" id="997220at2759"/>
<dbReference type="Proteomes" id="UP000239757">
    <property type="component" value="Unassembled WGS sequence"/>
</dbReference>
<organism evidence="8 9">
    <name type="scientific">Gossypium barbadense</name>
    <name type="common">Sea Island cotton</name>
    <name type="synonym">Hibiscus barbadensis</name>
    <dbReference type="NCBI Taxonomy" id="3634"/>
    <lineage>
        <taxon>Eukaryota</taxon>
        <taxon>Viridiplantae</taxon>
        <taxon>Streptophyta</taxon>
        <taxon>Embryophyta</taxon>
        <taxon>Tracheophyta</taxon>
        <taxon>Spermatophyta</taxon>
        <taxon>Magnoliopsida</taxon>
        <taxon>eudicotyledons</taxon>
        <taxon>Gunneridae</taxon>
        <taxon>Pentapetalae</taxon>
        <taxon>rosids</taxon>
        <taxon>malvids</taxon>
        <taxon>Malvales</taxon>
        <taxon>Malvaceae</taxon>
        <taxon>Malvoideae</taxon>
        <taxon>Gossypium</taxon>
    </lineage>
</organism>
<dbReference type="AlphaFoldDB" id="A0A2P5YFU8"/>
<evidence type="ECO:0000313" key="10">
    <source>
        <dbReference type="Proteomes" id="UP000327439"/>
    </source>
</evidence>
<evidence type="ECO:0000256" key="2">
    <source>
        <dbReference type="ARBA" id="ARBA00023125"/>
    </source>
</evidence>
<dbReference type="GO" id="GO:0005634">
    <property type="term" value="C:nucleus"/>
    <property type="evidence" value="ECO:0007669"/>
    <property type="project" value="TreeGrafter"/>
</dbReference>
<evidence type="ECO:0000256" key="3">
    <source>
        <dbReference type="ARBA" id="ARBA00023163"/>
    </source>
</evidence>
<evidence type="ECO:0000259" key="6">
    <source>
        <dbReference type="PROSITE" id="PS51742"/>
    </source>
</evidence>
<dbReference type="EMBL" id="CM018214">
    <property type="protein sequence ID" value="KAB2050352.1"/>
    <property type="molecule type" value="Genomic_DNA"/>
</dbReference>
<proteinExistence type="predicted"/>
<evidence type="ECO:0000313" key="7">
    <source>
        <dbReference type="EMBL" id="KAB2050352.1"/>
    </source>
</evidence>
<dbReference type="InterPro" id="IPR014476">
    <property type="entry name" value="AHL15-29"/>
</dbReference>
<evidence type="ECO:0000313" key="9">
    <source>
        <dbReference type="Proteomes" id="UP000239757"/>
    </source>
</evidence>
<feature type="compositionally biased region" description="Gly residues" evidence="5">
    <location>
        <begin position="39"/>
        <end position="48"/>
    </location>
</feature>
<dbReference type="GO" id="GO:0003700">
    <property type="term" value="F:DNA-binding transcription factor activity"/>
    <property type="evidence" value="ECO:0007669"/>
    <property type="project" value="TreeGrafter"/>
</dbReference>
<keyword evidence="2" id="KW-0238">DNA-binding</keyword>
<dbReference type="PANTHER" id="PTHR31100:SF63">
    <property type="entry name" value="AT-HOOK MOTIF NUCLEAR-LOCALIZED PROTEIN"/>
    <property type="match status" value="1"/>
</dbReference>
<dbReference type="PANTHER" id="PTHR31100">
    <property type="entry name" value="AT-HOOK MOTIF NUCLEAR-LOCALIZED PROTEIN 15"/>
    <property type="match status" value="1"/>
</dbReference>
<dbReference type="Pfam" id="PF03479">
    <property type="entry name" value="PCC"/>
    <property type="match status" value="1"/>
</dbReference>
<sequence>MADMIGVISLSQAPNYSSDDDSSSENTPLSGEAISGYVGANGSGGDGSGSSKSKTPTAMVIDDHHPQPRAPPSSGATARKPRGRPVGSRNRPKPAAVTARDGGSAVVQPAVLEITAGADIIETIISFARRNRVGVSVVSATGSVMNVTLRHPLFNAPSFSLHGSYGLLAMSGSFMAFSGAPSSSNRTPQSTFGVTLAGTQGQLSGGLVWGRLMVATEATVVLNTFVNPALHRQLPFEVDDRRRQDMIMPSLRGNNGAVLGGLSSLGGSLGVGVGSGLGGLGGGGLGLRGAVGGGATGFRPVYGVAAVPPPMNGQSQMFSDVMQWGPSPRPY</sequence>
<keyword evidence="1" id="KW-0805">Transcription regulation</keyword>
<gene>
    <name evidence="7" type="ORF">ES319_A13G239700v1</name>
    <name evidence="8" type="ORF">GOBAR_AA06109</name>
</gene>
<accession>A0A2P5YFU8</accession>
<evidence type="ECO:0000256" key="4">
    <source>
        <dbReference type="ARBA" id="ARBA00023242"/>
    </source>
</evidence>
<dbReference type="PROSITE" id="PS51742">
    <property type="entry name" value="PPC"/>
    <property type="match status" value="1"/>
</dbReference>
<reference evidence="7 10" key="2">
    <citation type="submission" date="2019-06" db="EMBL/GenBank/DDBJ databases">
        <title>WGS assembly of Gossypium barbadense.</title>
        <authorList>
            <person name="Chen Z.J."/>
            <person name="Sreedasyam A."/>
            <person name="Ando A."/>
            <person name="Song Q."/>
            <person name="De L."/>
            <person name="Hulse-Kemp A."/>
            <person name="Ding M."/>
            <person name="Ye W."/>
            <person name="Kirkbride R."/>
            <person name="Jenkins J."/>
            <person name="Plott C."/>
            <person name="Lovell J."/>
            <person name="Lin Y.-M."/>
            <person name="Vaughn R."/>
            <person name="Liu B."/>
            <person name="Li W."/>
            <person name="Simpson S."/>
            <person name="Scheffler B."/>
            <person name="Saski C."/>
            <person name="Grover C."/>
            <person name="Hu G."/>
            <person name="Conover J."/>
            <person name="Carlson J."/>
            <person name="Shu S."/>
            <person name="Boston L."/>
            <person name="Williams M."/>
            <person name="Peterson D."/>
            <person name="Mcgee K."/>
            <person name="Jones D."/>
            <person name="Wendel J."/>
            <person name="Stelly D."/>
            <person name="Grimwood J."/>
            <person name="Schmutz J."/>
        </authorList>
    </citation>
    <scope>NUCLEOTIDE SEQUENCE [LARGE SCALE GENOMIC DNA]</scope>
    <source>
        <strain evidence="7">1400233.01</strain>
    </source>
</reference>